<dbReference type="InterPro" id="IPR002218">
    <property type="entry name" value="MnmG-rel"/>
</dbReference>
<feature type="binding site" evidence="7">
    <location>
        <begin position="269"/>
        <end position="283"/>
    </location>
    <ligand>
        <name>NAD(+)</name>
        <dbReference type="ChEBI" id="CHEBI:57540"/>
    </ligand>
</feature>
<dbReference type="PROSITE" id="PS01280">
    <property type="entry name" value="GIDA_1"/>
    <property type="match status" value="1"/>
</dbReference>
<keyword evidence="7" id="KW-0963">Cytoplasm</keyword>
<dbReference type="RefSeq" id="WP_218444144.1">
    <property type="nucleotide sequence ID" value="NZ_JAGSPA010000001.1"/>
</dbReference>
<dbReference type="InterPro" id="IPR004416">
    <property type="entry name" value="MnmG"/>
</dbReference>
<evidence type="ECO:0000256" key="7">
    <source>
        <dbReference type="HAMAP-Rule" id="MF_00129"/>
    </source>
</evidence>
<evidence type="ECO:0000313" key="10">
    <source>
        <dbReference type="EMBL" id="MBV7255775.1"/>
    </source>
</evidence>
<evidence type="ECO:0000256" key="6">
    <source>
        <dbReference type="ARBA" id="ARBA00031800"/>
    </source>
</evidence>
<keyword evidence="8" id="KW-0472">Membrane</keyword>
<comment type="caution">
    <text evidence="7">Lacks conserved residue(s) required for the propagation of feature annotation.</text>
</comment>
<evidence type="ECO:0000256" key="5">
    <source>
        <dbReference type="ARBA" id="ARBA00025948"/>
    </source>
</evidence>
<keyword evidence="8" id="KW-1133">Transmembrane helix</keyword>
<dbReference type="PANTHER" id="PTHR11806:SF0">
    <property type="entry name" value="PROTEIN MTO1 HOMOLOG, MITOCHONDRIAL"/>
    <property type="match status" value="1"/>
</dbReference>
<feature type="transmembrane region" description="Helical" evidence="8">
    <location>
        <begin position="141"/>
        <end position="161"/>
    </location>
</feature>
<dbReference type="HAMAP" id="MF_00129">
    <property type="entry name" value="MnmG_GidA"/>
    <property type="match status" value="1"/>
</dbReference>
<evidence type="ECO:0000256" key="4">
    <source>
        <dbReference type="ARBA" id="ARBA00020461"/>
    </source>
</evidence>
<dbReference type="InterPro" id="IPR040131">
    <property type="entry name" value="MnmG_N"/>
</dbReference>
<comment type="subcellular location">
    <subcellularLocation>
        <location evidence="7">Cytoplasm</location>
    </subcellularLocation>
</comment>
<comment type="cofactor">
    <cofactor evidence="1 7">
        <name>FAD</name>
        <dbReference type="ChEBI" id="CHEBI:57692"/>
    </cofactor>
</comment>
<dbReference type="InterPro" id="IPR049312">
    <property type="entry name" value="GIDA_C_N"/>
</dbReference>
<dbReference type="Proteomes" id="UP000722336">
    <property type="component" value="Unassembled WGS sequence"/>
</dbReference>
<dbReference type="SMART" id="SM01228">
    <property type="entry name" value="GIDA_assoc_3"/>
    <property type="match status" value="1"/>
</dbReference>
<keyword evidence="7" id="KW-0285">Flavoprotein</keyword>
<sequence length="615" mass="66109">MRNAYDILVVGAGHAGVEAAAAASRLGARVGLMTLSPDDPGTLSCNPAIGGLGKGHIVREIDALGGVMPGFSDRASIGYRLLNRKKGPAVRGPRAQVDRRLYAAATQAWLAASSVDLICGEVTAINIAKGRVGGIVLADGALISAVAVILATGTFLGGLMFEGHRRDKGGRAGGRSASTLSLQLRELALGVRRLKTGTPPRIAAKSIDWTRVDWQRPDAEAHFFSALTTHVQAPQLSCGITRTCPETHAIIRENLYESATFNGDIEGSGPRYCPSIEDKVTRFGDRDGHQIFLEPESLSEGLIYPNGISTALPRAVQTKFLQTIRGLERAEIVRPGYAVEYDYLDPRGLGHDLQSKEVPGLYMAGQINGTTGYEEAAGQGLVAGASAALAMMGKAPLRLDRANAYIGVMIDDLVTQGVSEPYRMFTSRAEFRLSLRIDNAHRRLTPTAMDVGLAGPEISSWFHGHRAAYDDGRALLENTKLTPSEMGEAGLDVRQDGVRRTLFEWLRFPNVEWSDACALLPALGDLDDALAETLSVDADYDQYLRRQTHDVASFRAEEDRRLPSDLDYKALPGLSNEMAERLEVSRPVSLGAASRIPGITPSALTVLLAHVKHAA</sequence>
<evidence type="ECO:0000256" key="8">
    <source>
        <dbReference type="SAM" id="Phobius"/>
    </source>
</evidence>
<comment type="similarity">
    <text evidence="3 7">Belongs to the MnmG family.</text>
</comment>
<keyword evidence="8" id="KW-0812">Transmembrane</keyword>
<accession>A0ABS6SBP0</accession>
<dbReference type="EMBL" id="JAGSPA010000001">
    <property type="protein sequence ID" value="MBV7255775.1"/>
    <property type="molecule type" value="Genomic_DNA"/>
</dbReference>
<reference evidence="10 11" key="1">
    <citation type="submission" date="2021-04" db="EMBL/GenBank/DDBJ databases">
        <authorList>
            <person name="Pira H."/>
            <person name="Risdian C."/>
            <person name="Wink J."/>
        </authorList>
    </citation>
    <scope>NUCLEOTIDE SEQUENCE [LARGE SCALE GENOMIC DNA]</scope>
    <source>
        <strain evidence="10 11">WHA3</strain>
    </source>
</reference>
<keyword evidence="7" id="KW-0274">FAD</keyword>
<dbReference type="Pfam" id="PF21680">
    <property type="entry name" value="GIDA_C_1st"/>
    <property type="match status" value="1"/>
</dbReference>
<evidence type="ECO:0000256" key="3">
    <source>
        <dbReference type="ARBA" id="ARBA00007653"/>
    </source>
</evidence>
<dbReference type="Pfam" id="PF01134">
    <property type="entry name" value="GIDA"/>
    <property type="match status" value="1"/>
</dbReference>
<dbReference type="InterPro" id="IPR047001">
    <property type="entry name" value="MnmG_C_subdom"/>
</dbReference>
<protein>
    <recommendedName>
        <fullName evidence="4 7">tRNA uridine 5-carboxymethylaminomethyl modification enzyme MnmG</fullName>
    </recommendedName>
    <alternativeName>
        <fullName evidence="6 7">Glucose-inhibited division protein A</fullName>
    </alternativeName>
</protein>
<dbReference type="NCBIfam" id="TIGR00136">
    <property type="entry name" value="mnmG_gidA"/>
    <property type="match status" value="1"/>
</dbReference>
<dbReference type="Pfam" id="PF13932">
    <property type="entry name" value="SAM_GIDA_C"/>
    <property type="match status" value="1"/>
</dbReference>
<feature type="domain" description="tRNA uridine 5-carboxymethylaminomethyl modification enzyme C-terminal subdomain" evidence="9">
    <location>
        <begin position="538"/>
        <end position="609"/>
    </location>
</feature>
<dbReference type="InterPro" id="IPR020595">
    <property type="entry name" value="MnmG-rel_CS"/>
</dbReference>
<feature type="binding site" evidence="7">
    <location>
        <begin position="11"/>
        <end position="16"/>
    </location>
    <ligand>
        <name>FAD</name>
        <dbReference type="ChEBI" id="CHEBI:57692"/>
    </ligand>
</feature>
<gene>
    <name evidence="7 10" type="primary">mnmG</name>
    <name evidence="7" type="synonym">gidA</name>
    <name evidence="10" type="ORF">KCG44_03130</name>
</gene>
<evidence type="ECO:0000256" key="1">
    <source>
        <dbReference type="ARBA" id="ARBA00001974"/>
    </source>
</evidence>
<comment type="subunit">
    <text evidence="5 7">Homodimer. Heterotetramer of two MnmE and two MnmG subunits.</text>
</comment>
<keyword evidence="7" id="KW-0520">NAD</keyword>
<dbReference type="InterPro" id="IPR026904">
    <property type="entry name" value="MnmG_C"/>
</dbReference>
<comment type="function">
    <text evidence="2 7">NAD-binding protein involved in the addition of a carboxymethylaminomethyl (cmnm) group at the wobble position (U34) of certain tRNAs, forming tRNA-cmnm(5)s(2)U34.</text>
</comment>
<comment type="caution">
    <text evidence="10">The sequence shown here is derived from an EMBL/GenBank/DDBJ whole genome shotgun (WGS) entry which is preliminary data.</text>
</comment>
<organism evidence="10 11">
    <name type="scientific">Pacificimonas pallii</name>
    <dbReference type="NCBI Taxonomy" id="2827236"/>
    <lineage>
        <taxon>Bacteria</taxon>
        <taxon>Pseudomonadati</taxon>
        <taxon>Pseudomonadota</taxon>
        <taxon>Alphaproteobacteria</taxon>
        <taxon>Sphingomonadales</taxon>
        <taxon>Sphingosinicellaceae</taxon>
        <taxon>Pacificimonas</taxon>
    </lineage>
</organism>
<dbReference type="PANTHER" id="PTHR11806">
    <property type="entry name" value="GLUCOSE INHIBITED DIVISION PROTEIN A"/>
    <property type="match status" value="1"/>
</dbReference>
<proteinExistence type="inferred from homology"/>
<keyword evidence="11" id="KW-1185">Reference proteome</keyword>
<evidence type="ECO:0000259" key="9">
    <source>
        <dbReference type="SMART" id="SM01228"/>
    </source>
</evidence>
<evidence type="ECO:0000256" key="2">
    <source>
        <dbReference type="ARBA" id="ARBA00003717"/>
    </source>
</evidence>
<keyword evidence="7" id="KW-0819">tRNA processing</keyword>
<name>A0ABS6SBP0_9SPHN</name>
<evidence type="ECO:0000313" key="11">
    <source>
        <dbReference type="Proteomes" id="UP000722336"/>
    </source>
</evidence>